<organism evidence="9 10">
    <name type="scientific">Demequina zhanjiangensis</name>
    <dbReference type="NCBI Taxonomy" id="3051659"/>
    <lineage>
        <taxon>Bacteria</taxon>
        <taxon>Bacillati</taxon>
        <taxon>Actinomycetota</taxon>
        <taxon>Actinomycetes</taxon>
        <taxon>Micrococcales</taxon>
        <taxon>Demequinaceae</taxon>
        <taxon>Demequina</taxon>
    </lineage>
</organism>
<evidence type="ECO:0000259" key="7">
    <source>
        <dbReference type="Pfam" id="PF00107"/>
    </source>
</evidence>
<protein>
    <submittedName>
        <fullName evidence="9">Zinc-binding dehydrogenase</fullName>
    </submittedName>
</protein>
<proteinExistence type="inferred from homology"/>
<reference evidence="9" key="1">
    <citation type="submission" date="2023-06" db="EMBL/GenBank/DDBJ databases">
        <title>SYSU T00b26.</title>
        <authorList>
            <person name="Gao L."/>
            <person name="Fang B.-Z."/>
            <person name="Li W.-J."/>
        </authorList>
    </citation>
    <scope>NUCLEOTIDE SEQUENCE</scope>
    <source>
        <strain evidence="9">SYSU T00b26</strain>
    </source>
</reference>
<dbReference type="InterPro" id="IPR036291">
    <property type="entry name" value="NAD(P)-bd_dom_sf"/>
</dbReference>
<evidence type="ECO:0000256" key="1">
    <source>
        <dbReference type="ARBA" id="ARBA00001947"/>
    </source>
</evidence>
<feature type="domain" description="Alcohol dehydrogenase-like N-terminal" evidence="8">
    <location>
        <begin position="36"/>
        <end position="118"/>
    </location>
</feature>
<dbReference type="InterPro" id="IPR002328">
    <property type="entry name" value="ADH_Zn_CS"/>
</dbReference>
<feature type="domain" description="Alcohol dehydrogenase-like C-terminal" evidence="7">
    <location>
        <begin position="173"/>
        <end position="304"/>
    </location>
</feature>
<keyword evidence="5" id="KW-0560">Oxidoreductase</keyword>
<gene>
    <name evidence="9" type="ORF">QQX04_14050</name>
</gene>
<dbReference type="InterPro" id="IPR011032">
    <property type="entry name" value="GroES-like_sf"/>
</dbReference>
<dbReference type="RefSeq" id="WP_301130260.1">
    <property type="nucleotide sequence ID" value="NZ_JAUHPV010000011.1"/>
</dbReference>
<evidence type="ECO:0000256" key="5">
    <source>
        <dbReference type="ARBA" id="ARBA00023002"/>
    </source>
</evidence>
<evidence type="ECO:0000259" key="8">
    <source>
        <dbReference type="Pfam" id="PF08240"/>
    </source>
</evidence>
<keyword evidence="10" id="KW-1185">Reference proteome</keyword>
<dbReference type="PANTHER" id="PTHR43161:SF23">
    <property type="entry name" value="(R,R)-BUTANEDIOL DEHYDROGENASE-RELATED"/>
    <property type="match status" value="1"/>
</dbReference>
<name>A0ABT8G4Q1_9MICO</name>
<sequence>MTTTETSTEPATMSTIVVTGPGTVDEIHETRPEVGASDVLLDVKACGICGSDAMYTAVGGIPPRQGATPLGHEPAGVVVAVGADVEGIAVGDHVVVNPMAASDGIIGSGGAQGGLSEQLLIRGAKLDVHLKVIPDDVPWAVAALNEPMAVARHAVNRSGAKAGQKAVVFGAGPIGLGAAISMKLRGVEHVVVVDVVPSRLETALAVGADAVINSAEEDVTARLLELHGTAPRSFVRGDRPDTDVYLDAAGAAPVIATIAESAKHGATATVVGVHKKPVELDLGALLTTELTLTLSMGYPTEIFEVTEDLVNHWERFAHLVSHQIPRADALHALELAATPGAAEKVVVVFE</sequence>
<evidence type="ECO:0000313" key="10">
    <source>
        <dbReference type="Proteomes" id="UP001172738"/>
    </source>
</evidence>
<evidence type="ECO:0000256" key="3">
    <source>
        <dbReference type="ARBA" id="ARBA00022723"/>
    </source>
</evidence>
<dbReference type="PANTHER" id="PTHR43161">
    <property type="entry name" value="SORBITOL DEHYDROGENASE"/>
    <property type="match status" value="1"/>
</dbReference>
<dbReference type="Proteomes" id="UP001172738">
    <property type="component" value="Unassembled WGS sequence"/>
</dbReference>
<dbReference type="Pfam" id="PF00107">
    <property type="entry name" value="ADH_zinc_N"/>
    <property type="match status" value="1"/>
</dbReference>
<comment type="caution">
    <text evidence="9">The sequence shown here is derived from an EMBL/GenBank/DDBJ whole genome shotgun (WGS) entry which is preliminary data.</text>
</comment>
<dbReference type="Gene3D" id="3.40.50.720">
    <property type="entry name" value="NAD(P)-binding Rossmann-like Domain"/>
    <property type="match status" value="1"/>
</dbReference>
<dbReference type="Pfam" id="PF08240">
    <property type="entry name" value="ADH_N"/>
    <property type="match status" value="1"/>
</dbReference>
<comment type="cofactor">
    <cofactor evidence="1 6">
        <name>Zn(2+)</name>
        <dbReference type="ChEBI" id="CHEBI:29105"/>
    </cofactor>
</comment>
<evidence type="ECO:0000256" key="4">
    <source>
        <dbReference type="ARBA" id="ARBA00022833"/>
    </source>
</evidence>
<evidence type="ECO:0000256" key="6">
    <source>
        <dbReference type="RuleBase" id="RU361277"/>
    </source>
</evidence>
<evidence type="ECO:0000256" key="2">
    <source>
        <dbReference type="ARBA" id="ARBA00008072"/>
    </source>
</evidence>
<dbReference type="Gene3D" id="3.90.180.10">
    <property type="entry name" value="Medium-chain alcohol dehydrogenases, catalytic domain"/>
    <property type="match status" value="2"/>
</dbReference>
<dbReference type="SUPFAM" id="SSF50129">
    <property type="entry name" value="GroES-like"/>
    <property type="match status" value="1"/>
</dbReference>
<dbReference type="PROSITE" id="PS00059">
    <property type="entry name" value="ADH_ZINC"/>
    <property type="match status" value="1"/>
</dbReference>
<evidence type="ECO:0000313" key="9">
    <source>
        <dbReference type="EMBL" id="MDN4474119.1"/>
    </source>
</evidence>
<dbReference type="InterPro" id="IPR013154">
    <property type="entry name" value="ADH-like_N"/>
</dbReference>
<dbReference type="SUPFAM" id="SSF51735">
    <property type="entry name" value="NAD(P)-binding Rossmann-fold domains"/>
    <property type="match status" value="1"/>
</dbReference>
<keyword evidence="3 6" id="KW-0479">Metal-binding</keyword>
<accession>A0ABT8G4Q1</accession>
<comment type="similarity">
    <text evidence="2 6">Belongs to the zinc-containing alcohol dehydrogenase family.</text>
</comment>
<dbReference type="InterPro" id="IPR013149">
    <property type="entry name" value="ADH-like_C"/>
</dbReference>
<dbReference type="EMBL" id="JAUHPV010000011">
    <property type="protein sequence ID" value="MDN4474119.1"/>
    <property type="molecule type" value="Genomic_DNA"/>
</dbReference>
<keyword evidence="4 6" id="KW-0862">Zinc</keyword>